<evidence type="ECO:0000313" key="3">
    <source>
        <dbReference type="Proteomes" id="UP001597304"/>
    </source>
</evidence>
<comment type="caution">
    <text evidence="2">The sequence shown here is derived from an EMBL/GenBank/DDBJ whole genome shotgun (WGS) entry which is preliminary data.</text>
</comment>
<proteinExistence type="predicted"/>
<evidence type="ECO:0000256" key="1">
    <source>
        <dbReference type="SAM" id="SignalP"/>
    </source>
</evidence>
<dbReference type="RefSeq" id="WP_147913816.1">
    <property type="nucleotide sequence ID" value="NZ_JBHUEJ010000009.1"/>
</dbReference>
<keyword evidence="3" id="KW-1185">Reference proteome</keyword>
<accession>A0ABW4KTY1</accession>
<reference evidence="3" key="1">
    <citation type="journal article" date="2019" name="Int. J. Syst. Evol. Microbiol.">
        <title>The Global Catalogue of Microorganisms (GCM) 10K type strain sequencing project: providing services to taxonomists for standard genome sequencing and annotation.</title>
        <authorList>
            <consortium name="The Broad Institute Genomics Platform"/>
            <consortium name="The Broad Institute Genome Sequencing Center for Infectious Disease"/>
            <person name="Wu L."/>
            <person name="Ma J."/>
        </authorList>
    </citation>
    <scope>NUCLEOTIDE SEQUENCE [LARGE SCALE GENOMIC DNA]</scope>
    <source>
        <strain evidence="3">LMG 29247</strain>
    </source>
</reference>
<feature type="chain" id="PRO_5047305453" evidence="1">
    <location>
        <begin position="40"/>
        <end position="197"/>
    </location>
</feature>
<dbReference type="Proteomes" id="UP001597304">
    <property type="component" value="Unassembled WGS sequence"/>
</dbReference>
<organism evidence="2 3">
    <name type="scientific">Ottowia flava</name>
    <dbReference type="NCBI Taxonomy" id="2675430"/>
    <lineage>
        <taxon>Bacteria</taxon>
        <taxon>Pseudomonadati</taxon>
        <taxon>Pseudomonadota</taxon>
        <taxon>Betaproteobacteria</taxon>
        <taxon>Burkholderiales</taxon>
        <taxon>Comamonadaceae</taxon>
        <taxon>Ottowia</taxon>
    </lineage>
</organism>
<dbReference type="EMBL" id="JBHUEJ010000009">
    <property type="protein sequence ID" value="MFD1709753.1"/>
    <property type="molecule type" value="Genomic_DNA"/>
</dbReference>
<protein>
    <submittedName>
        <fullName evidence="2">Uncharacterized protein</fullName>
    </submittedName>
</protein>
<evidence type="ECO:0000313" key="2">
    <source>
        <dbReference type="EMBL" id="MFD1709753.1"/>
    </source>
</evidence>
<keyword evidence="1" id="KW-0732">Signal</keyword>
<sequence length="197" mass="20250">MSTSLQTLPRALTRPLWLTAASTALVGAALWLSSGAAMAQQKADAPAAPAKAEAPAQKGGSKLSAADETALLTYTLSNETVDRALALVKDAREQKVSGSIGKGATTLDGWASGLNNDPKAKALLDKHQISARDYVMTMLAIMRAGVATEMKPKTPEEAGTNAANIAYMTANKDRIQAALMAGAKAPAAKSAEGKASK</sequence>
<feature type="signal peptide" evidence="1">
    <location>
        <begin position="1"/>
        <end position="39"/>
    </location>
</feature>
<gene>
    <name evidence="2" type="ORF">ACFSF0_03990</name>
</gene>
<name>A0ABW4KTY1_9BURK</name>